<dbReference type="PIRSF" id="PIRSF035865">
    <property type="entry name" value="UCP035865"/>
    <property type="match status" value="1"/>
</dbReference>
<protein>
    <submittedName>
        <fullName evidence="1">DUF2336 domain-containing protein</fullName>
    </submittedName>
</protein>
<dbReference type="EMBL" id="JBHTCM010000004">
    <property type="protein sequence ID" value="MFC7332279.1"/>
    <property type="molecule type" value="Genomic_DNA"/>
</dbReference>
<evidence type="ECO:0000313" key="2">
    <source>
        <dbReference type="Proteomes" id="UP001596456"/>
    </source>
</evidence>
<comment type="caution">
    <text evidence="1">The sequence shown here is derived from an EMBL/GenBank/DDBJ whole genome shotgun (WGS) entry which is preliminary data.</text>
</comment>
<organism evidence="1 2">
    <name type="scientific">Rhodocista pekingensis</name>
    <dbReference type="NCBI Taxonomy" id="201185"/>
    <lineage>
        <taxon>Bacteria</taxon>
        <taxon>Pseudomonadati</taxon>
        <taxon>Pseudomonadota</taxon>
        <taxon>Alphaproteobacteria</taxon>
        <taxon>Rhodospirillales</taxon>
        <taxon>Azospirillaceae</taxon>
        <taxon>Rhodocista</taxon>
    </lineage>
</organism>
<reference evidence="2" key="1">
    <citation type="journal article" date="2019" name="Int. J. Syst. Evol. Microbiol.">
        <title>The Global Catalogue of Microorganisms (GCM) 10K type strain sequencing project: providing services to taxonomists for standard genome sequencing and annotation.</title>
        <authorList>
            <consortium name="The Broad Institute Genomics Platform"/>
            <consortium name="The Broad Institute Genome Sequencing Center for Infectious Disease"/>
            <person name="Wu L."/>
            <person name="Ma J."/>
        </authorList>
    </citation>
    <scope>NUCLEOTIDE SEQUENCE [LARGE SCALE GENOMIC DNA]</scope>
    <source>
        <strain evidence="2">CGMCC 1.16275</strain>
    </source>
</reference>
<dbReference type="InterPro" id="IPR014598">
    <property type="entry name" value="UCP035865"/>
</dbReference>
<accession>A0ABW2KQK3</accession>
<dbReference type="Proteomes" id="UP001596456">
    <property type="component" value="Unassembled WGS sequence"/>
</dbReference>
<dbReference type="RefSeq" id="WP_377356568.1">
    <property type="nucleotide sequence ID" value="NZ_JBHTCM010000004.1"/>
</dbReference>
<dbReference type="InterPro" id="IPR019285">
    <property type="entry name" value="DUF2336"/>
</dbReference>
<proteinExistence type="predicted"/>
<name>A0ABW2KQK3_9PROT</name>
<evidence type="ECO:0000313" key="1">
    <source>
        <dbReference type="EMBL" id="MFC7332279.1"/>
    </source>
</evidence>
<sequence>MSDTLSQQDVLRLLQDPSPQTRADMAGKVAGQFSGKHLSASERVLAEDIVRIMAKDVAVRVRSALADSLKTSTSIPRDVALSLARDVEEVALPFIEVSALLSEADLMEIVLTGSEQKQTAVAKRPDVTEKVADVLVDKGAEQAVAALMANEEAAVTPTAMDRVLDRFPGSETVQGPLINRSKLPVTVAERLVTMVSEQLRQQLAARHDLPADFAADIILQSRERATYALVGEAGEDELERLVDQLARGGRLTPSLLLRALCVGDLPFFEVAMGRLAGVPAANARLLIHDAGRLGLRSLCEKASLPGNLYPAVRVAVDVARETEFDGGEQDLERHRRRMLERILTQFEEMASEDLNYLLRKLSDLNVAA</sequence>
<keyword evidence="2" id="KW-1185">Reference proteome</keyword>
<dbReference type="Pfam" id="PF10098">
    <property type="entry name" value="DUF2336"/>
    <property type="match status" value="1"/>
</dbReference>
<gene>
    <name evidence="1" type="ORF">ACFQPS_03830</name>
</gene>